<dbReference type="Proteomes" id="UP001623348">
    <property type="component" value="Unassembled WGS sequence"/>
</dbReference>
<comment type="caution">
    <text evidence="2">The sequence shown here is derived from an EMBL/GenBank/DDBJ whole genome shotgun (WGS) entry which is preliminary data.</text>
</comment>
<gene>
    <name evidence="2" type="ORF">GRJ2_000683000</name>
</gene>
<sequence>MTAEPPAQLPATPPADHVPWPPDQEEEVDEAFYRQLEVASRSQALVLMGDFNHPDICWKGNMAHTVQEVPSEHW</sequence>
<evidence type="ECO:0000313" key="3">
    <source>
        <dbReference type="Proteomes" id="UP001623348"/>
    </source>
</evidence>
<protein>
    <submittedName>
        <fullName evidence="2">Uncharacterized protein</fullName>
    </submittedName>
</protein>
<dbReference type="EMBL" id="BAAFJT010000002">
    <property type="protein sequence ID" value="GAB0182177.1"/>
    <property type="molecule type" value="Genomic_DNA"/>
</dbReference>
<name>A0ABC9WAY2_GRUJA</name>
<proteinExistence type="predicted"/>
<organism evidence="2 3">
    <name type="scientific">Grus japonensis</name>
    <name type="common">Japanese crane</name>
    <name type="synonym">Red-crowned crane</name>
    <dbReference type="NCBI Taxonomy" id="30415"/>
    <lineage>
        <taxon>Eukaryota</taxon>
        <taxon>Metazoa</taxon>
        <taxon>Chordata</taxon>
        <taxon>Craniata</taxon>
        <taxon>Vertebrata</taxon>
        <taxon>Euteleostomi</taxon>
        <taxon>Archelosauria</taxon>
        <taxon>Archosauria</taxon>
        <taxon>Dinosauria</taxon>
        <taxon>Saurischia</taxon>
        <taxon>Theropoda</taxon>
        <taxon>Coelurosauria</taxon>
        <taxon>Aves</taxon>
        <taxon>Neognathae</taxon>
        <taxon>Neoaves</taxon>
        <taxon>Gruiformes</taxon>
        <taxon>Gruidae</taxon>
        <taxon>Grus</taxon>
    </lineage>
</organism>
<feature type="region of interest" description="Disordered" evidence="1">
    <location>
        <begin position="1"/>
        <end position="26"/>
    </location>
</feature>
<accession>A0ABC9WAY2</accession>
<evidence type="ECO:0000313" key="2">
    <source>
        <dbReference type="EMBL" id="GAB0182177.1"/>
    </source>
</evidence>
<reference evidence="2 3" key="1">
    <citation type="submission" date="2024-06" db="EMBL/GenBank/DDBJ databases">
        <title>The draft genome of Grus japonensis, version 3.</title>
        <authorList>
            <person name="Nabeshima K."/>
            <person name="Suzuki S."/>
            <person name="Onuma M."/>
        </authorList>
    </citation>
    <scope>NUCLEOTIDE SEQUENCE [LARGE SCALE GENOMIC DNA]</scope>
    <source>
        <strain evidence="2 3">451A</strain>
    </source>
</reference>
<evidence type="ECO:0000256" key="1">
    <source>
        <dbReference type="SAM" id="MobiDB-lite"/>
    </source>
</evidence>
<dbReference type="AlphaFoldDB" id="A0ABC9WAY2"/>
<keyword evidence="3" id="KW-1185">Reference proteome</keyword>